<reference evidence="3 4" key="1">
    <citation type="submission" date="2009-02" db="EMBL/GenBank/DDBJ databases">
        <title>The Genome Sequence of Oxalobacter formigenes OXCC13.</title>
        <authorList>
            <consortium name="The Broad Institute Genome Sequencing Platform"/>
            <person name="Ward D."/>
            <person name="Young S.K."/>
            <person name="Kodira C.D."/>
            <person name="Zeng Q."/>
            <person name="Koehrsen M."/>
            <person name="Alvarado L."/>
            <person name="Berlin A."/>
            <person name="Borenstein D."/>
            <person name="Chen Z."/>
            <person name="Engels R."/>
            <person name="Freedman E."/>
            <person name="Gellesch M."/>
            <person name="Goldberg J."/>
            <person name="Griggs A."/>
            <person name="Gujja S."/>
            <person name="Heiman D."/>
            <person name="Hepburn T."/>
            <person name="Howarth C."/>
            <person name="Jen D."/>
            <person name="Larson L."/>
            <person name="Lewis B."/>
            <person name="Mehta T."/>
            <person name="Park D."/>
            <person name="Pearson M."/>
            <person name="Roberts A."/>
            <person name="Saif S."/>
            <person name="Shea T."/>
            <person name="Shenoy N."/>
            <person name="Sisk P."/>
            <person name="Stolte C."/>
            <person name="Sykes S."/>
            <person name="Walk T."/>
            <person name="White J."/>
            <person name="Yandava C."/>
            <person name="Allison M.J."/>
            <person name="Lander E."/>
            <person name="Nusbaum C."/>
            <person name="Galagan J."/>
            <person name="Birren B."/>
        </authorList>
    </citation>
    <scope>NUCLEOTIDE SEQUENCE [LARGE SCALE GENOMIC DNA]</scope>
    <source>
        <strain evidence="3 4">OXCC13</strain>
    </source>
</reference>
<dbReference type="InterPro" id="IPR012899">
    <property type="entry name" value="LTXXQ"/>
</dbReference>
<dbReference type="EMBL" id="GG658170">
    <property type="protein sequence ID" value="EEO30818.1"/>
    <property type="molecule type" value="Genomic_DNA"/>
</dbReference>
<feature type="chain" id="PRO_5030167040" description="Periplasmic protein" evidence="2">
    <location>
        <begin position="29"/>
        <end position="181"/>
    </location>
</feature>
<feature type="signal peptide" evidence="2">
    <location>
        <begin position="1"/>
        <end position="28"/>
    </location>
</feature>
<dbReference type="Proteomes" id="UP000005089">
    <property type="component" value="Unassembled WGS sequence"/>
</dbReference>
<dbReference type="Pfam" id="PF07813">
    <property type="entry name" value="LTXXQ"/>
    <property type="match status" value="1"/>
</dbReference>
<dbReference type="AlphaFoldDB" id="C3XC92"/>
<dbReference type="eggNOG" id="ENOG5032U6V">
    <property type="taxonomic scope" value="Bacteria"/>
</dbReference>
<feature type="compositionally biased region" description="Gly residues" evidence="1">
    <location>
        <begin position="168"/>
        <end position="181"/>
    </location>
</feature>
<proteinExistence type="predicted"/>
<dbReference type="STRING" id="847.BRW83_0240"/>
<dbReference type="HOGENOM" id="CLU_121288_1_0_4"/>
<dbReference type="GeneID" id="77134148"/>
<gene>
    <name evidence="3" type="ORF">OFBG_01846</name>
</gene>
<evidence type="ECO:0000313" key="4">
    <source>
        <dbReference type="Proteomes" id="UP000005089"/>
    </source>
</evidence>
<name>C3XC92_OXAFO</name>
<keyword evidence="2" id="KW-0732">Signal</keyword>
<dbReference type="OrthoDB" id="5298564at2"/>
<dbReference type="GO" id="GO:0042597">
    <property type="term" value="C:periplasmic space"/>
    <property type="evidence" value="ECO:0007669"/>
    <property type="project" value="InterPro"/>
</dbReference>
<sequence length="181" mass="20244">MKILNKCLIAGIAAIGLSGAILGTSAIAAPADSGYDGCPMNMGGPGPGNCYVDQDNRGYHMERWHHYRQQRQTALHDQLKLNADQEKAWKNYLAVVDANYNSWKPISRADIEKMTAPQRMQTMLDRMKEREGKMANQLAALKTFYNKLTPEQQKTFDNESLFNRGYHRGGGYGHRGGPGPR</sequence>
<keyword evidence="4" id="KW-1185">Reference proteome</keyword>
<organism evidence="3 4">
    <name type="scientific">Oxalobacter formigenes OXCC13</name>
    <dbReference type="NCBI Taxonomy" id="556269"/>
    <lineage>
        <taxon>Bacteria</taxon>
        <taxon>Pseudomonadati</taxon>
        <taxon>Pseudomonadota</taxon>
        <taxon>Betaproteobacteria</taxon>
        <taxon>Burkholderiales</taxon>
        <taxon>Oxalobacteraceae</taxon>
        <taxon>Oxalobacter</taxon>
    </lineage>
</organism>
<evidence type="ECO:0008006" key="5">
    <source>
        <dbReference type="Google" id="ProtNLM"/>
    </source>
</evidence>
<evidence type="ECO:0000313" key="3">
    <source>
        <dbReference type="EMBL" id="EEO30818.1"/>
    </source>
</evidence>
<evidence type="ECO:0000256" key="1">
    <source>
        <dbReference type="SAM" id="MobiDB-lite"/>
    </source>
</evidence>
<protein>
    <recommendedName>
        <fullName evidence="5">Periplasmic protein</fullName>
    </recommendedName>
</protein>
<feature type="region of interest" description="Disordered" evidence="1">
    <location>
        <begin position="161"/>
        <end position="181"/>
    </location>
</feature>
<dbReference type="RefSeq" id="WP_005882297.1">
    <property type="nucleotide sequence ID" value="NZ_CP019430.1"/>
</dbReference>
<accession>C3XC92</accession>
<evidence type="ECO:0000256" key="2">
    <source>
        <dbReference type="SAM" id="SignalP"/>
    </source>
</evidence>